<feature type="domain" description="Izumo protein immunoglobulin" evidence="1">
    <location>
        <begin position="16"/>
        <end position="75"/>
    </location>
</feature>
<evidence type="ECO:0000313" key="3">
    <source>
        <dbReference type="Proteomes" id="UP000438429"/>
    </source>
</evidence>
<gene>
    <name evidence="2" type="ORF">F2P81_014137</name>
</gene>
<organism evidence="2 3">
    <name type="scientific">Scophthalmus maximus</name>
    <name type="common">Turbot</name>
    <name type="synonym">Psetta maxima</name>
    <dbReference type="NCBI Taxonomy" id="52904"/>
    <lineage>
        <taxon>Eukaryota</taxon>
        <taxon>Metazoa</taxon>
        <taxon>Chordata</taxon>
        <taxon>Craniata</taxon>
        <taxon>Vertebrata</taxon>
        <taxon>Euteleostomi</taxon>
        <taxon>Actinopterygii</taxon>
        <taxon>Neopterygii</taxon>
        <taxon>Teleostei</taxon>
        <taxon>Neoteleostei</taxon>
        <taxon>Acanthomorphata</taxon>
        <taxon>Carangaria</taxon>
        <taxon>Pleuronectiformes</taxon>
        <taxon>Pleuronectoidei</taxon>
        <taxon>Scophthalmidae</taxon>
        <taxon>Scophthalmus</taxon>
    </lineage>
</organism>
<name>A0A6A4SST0_SCOMX</name>
<reference evidence="2 3" key="1">
    <citation type="submission" date="2019-06" db="EMBL/GenBank/DDBJ databases">
        <title>Draft genomes of female and male turbot (Scophthalmus maximus).</title>
        <authorList>
            <person name="Xu H."/>
            <person name="Xu X.-W."/>
            <person name="Shao C."/>
            <person name="Chen S."/>
        </authorList>
    </citation>
    <scope>NUCLEOTIDE SEQUENCE [LARGE SCALE GENOMIC DNA]</scope>
    <source>
        <strain evidence="2">Ysfricsl-2016a</strain>
        <tissue evidence="2">Blood</tissue>
    </source>
</reference>
<evidence type="ECO:0000313" key="2">
    <source>
        <dbReference type="EMBL" id="KAF0034071.1"/>
    </source>
</evidence>
<protein>
    <recommendedName>
        <fullName evidence="1">Izumo protein immunoglobulin domain-containing protein</fullName>
    </recommendedName>
</protein>
<dbReference type="EMBL" id="VEVO01000012">
    <property type="protein sequence ID" value="KAF0034071.1"/>
    <property type="molecule type" value="Genomic_DNA"/>
</dbReference>
<dbReference type="Pfam" id="PF16706">
    <property type="entry name" value="Izumo-Ig"/>
    <property type="match status" value="1"/>
</dbReference>
<evidence type="ECO:0000259" key="1">
    <source>
        <dbReference type="Pfam" id="PF16706"/>
    </source>
</evidence>
<sequence length="84" mass="9526">MHLSSMSFFRTSNCDGSTEPNIFQLDETDFKALVVTEDSSVVLNQLRVDEQGTYRCSLRGRNGTIFYRVTFLLTGRVTARAIQL</sequence>
<dbReference type="AlphaFoldDB" id="A0A6A4SST0"/>
<dbReference type="Proteomes" id="UP000438429">
    <property type="component" value="Unassembled WGS sequence"/>
</dbReference>
<comment type="caution">
    <text evidence="2">The sequence shown here is derived from an EMBL/GenBank/DDBJ whole genome shotgun (WGS) entry which is preliminary data.</text>
</comment>
<accession>A0A6A4SST0</accession>
<dbReference type="InterPro" id="IPR032699">
    <property type="entry name" value="Izumo-Ig"/>
</dbReference>
<proteinExistence type="predicted"/>